<dbReference type="Proteomes" id="UP000838756">
    <property type="component" value="Unassembled WGS sequence"/>
</dbReference>
<proteinExistence type="predicted"/>
<gene>
    <name evidence="1" type="primary">jg18210</name>
    <name evidence="1" type="ORF">PAEG_LOCUS3993</name>
</gene>
<reference evidence="1" key="1">
    <citation type="submission" date="2022-03" db="EMBL/GenBank/DDBJ databases">
        <authorList>
            <person name="Lindestad O."/>
        </authorList>
    </citation>
    <scope>NUCLEOTIDE SEQUENCE</scope>
</reference>
<keyword evidence="2" id="KW-1185">Reference proteome</keyword>
<evidence type="ECO:0000313" key="1">
    <source>
        <dbReference type="EMBL" id="CAH2215914.1"/>
    </source>
</evidence>
<dbReference type="EMBL" id="CAKXAJ010013341">
    <property type="protein sequence ID" value="CAH2215914.1"/>
    <property type="molecule type" value="Genomic_DNA"/>
</dbReference>
<organism evidence="1 2">
    <name type="scientific">Pararge aegeria aegeria</name>
    <dbReference type="NCBI Taxonomy" id="348720"/>
    <lineage>
        <taxon>Eukaryota</taxon>
        <taxon>Metazoa</taxon>
        <taxon>Ecdysozoa</taxon>
        <taxon>Arthropoda</taxon>
        <taxon>Hexapoda</taxon>
        <taxon>Insecta</taxon>
        <taxon>Pterygota</taxon>
        <taxon>Neoptera</taxon>
        <taxon>Endopterygota</taxon>
        <taxon>Lepidoptera</taxon>
        <taxon>Glossata</taxon>
        <taxon>Ditrysia</taxon>
        <taxon>Papilionoidea</taxon>
        <taxon>Nymphalidae</taxon>
        <taxon>Satyrinae</taxon>
        <taxon>Satyrini</taxon>
        <taxon>Parargina</taxon>
        <taxon>Pararge</taxon>
    </lineage>
</organism>
<protein>
    <submittedName>
        <fullName evidence="1">Jg18210 protein</fullName>
    </submittedName>
</protein>
<evidence type="ECO:0000313" key="2">
    <source>
        <dbReference type="Proteomes" id="UP000838756"/>
    </source>
</evidence>
<dbReference type="AlphaFoldDB" id="A0A8S4QS79"/>
<accession>A0A8S4QS79</accession>
<sequence>MDVGVPKCCSGNPAPVNAALVDLQPGGQTTSSELRGAAGYKRPRIVEFGTSYKGPMSSSGGEDEYKCCPSTRAERGSGAEKRTNAERSCVLCLVQLRAAKILCNPIG</sequence>
<name>A0A8S4QS79_9NEOP</name>
<comment type="caution">
    <text evidence="1">The sequence shown here is derived from an EMBL/GenBank/DDBJ whole genome shotgun (WGS) entry which is preliminary data.</text>
</comment>